<dbReference type="Proteomes" id="UP000053236">
    <property type="component" value="Unassembled WGS sequence"/>
</dbReference>
<feature type="compositionally biased region" description="Low complexity" evidence="1">
    <location>
        <begin position="19"/>
        <end position="30"/>
    </location>
</feature>
<feature type="region of interest" description="Disordered" evidence="1">
    <location>
        <begin position="1"/>
        <end position="44"/>
    </location>
</feature>
<gene>
    <name evidence="2" type="ORF">L915_20726</name>
    <name evidence="3" type="ORF">L916_20609</name>
</gene>
<dbReference type="Proteomes" id="UP000053864">
    <property type="component" value="Unassembled WGS sequence"/>
</dbReference>
<reference evidence="2" key="1">
    <citation type="submission" date="2013-11" db="EMBL/GenBank/DDBJ databases">
        <title>The Genome Sequence of Phytophthora parasitica CJ02B3.</title>
        <authorList>
            <consortium name="The Broad Institute Genomics Platform"/>
            <person name="Russ C."/>
            <person name="Tyler B."/>
            <person name="Panabieres F."/>
            <person name="Shan W."/>
            <person name="Tripathy S."/>
            <person name="Grunwald N."/>
            <person name="Machado M."/>
            <person name="Johnson C.S."/>
            <person name="Arredondo F."/>
            <person name="Hong C."/>
            <person name="Coffey M."/>
            <person name="Young S.K."/>
            <person name="Zeng Q."/>
            <person name="Gargeya S."/>
            <person name="Fitzgerald M."/>
            <person name="Abouelleil A."/>
            <person name="Alvarado L."/>
            <person name="Chapman S.B."/>
            <person name="Gainer-Dewar J."/>
            <person name="Goldberg J."/>
            <person name="Griggs A."/>
            <person name="Gujja S."/>
            <person name="Hansen M."/>
            <person name="Howarth C."/>
            <person name="Imamovic A."/>
            <person name="Ireland A."/>
            <person name="Larimer J."/>
            <person name="McCowan C."/>
            <person name="Murphy C."/>
            <person name="Pearson M."/>
            <person name="Poon T.W."/>
            <person name="Priest M."/>
            <person name="Roberts A."/>
            <person name="Saif S."/>
            <person name="Shea T."/>
            <person name="Sykes S."/>
            <person name="Wortman J."/>
            <person name="Nusbaum C."/>
            <person name="Birren B."/>
        </authorList>
    </citation>
    <scope>NUCLEOTIDE SEQUENCE [LARGE SCALE GENOMIC DNA]</scope>
    <source>
        <strain evidence="2">CJ02B3</strain>
    </source>
</reference>
<organism evidence="3">
    <name type="scientific">Phytophthora nicotianae</name>
    <name type="common">Potato buckeye rot agent</name>
    <name type="synonym">Phytophthora parasitica</name>
    <dbReference type="NCBI Taxonomy" id="4792"/>
    <lineage>
        <taxon>Eukaryota</taxon>
        <taxon>Sar</taxon>
        <taxon>Stramenopiles</taxon>
        <taxon>Oomycota</taxon>
        <taxon>Peronosporomycetes</taxon>
        <taxon>Peronosporales</taxon>
        <taxon>Peronosporaceae</taxon>
        <taxon>Phytophthora</taxon>
    </lineage>
</organism>
<proteinExistence type="predicted"/>
<dbReference type="VEuPathDB" id="FungiDB:PPTG_18882"/>
<dbReference type="EMBL" id="KI689656">
    <property type="protein sequence ID" value="ETK72126.1"/>
    <property type="molecule type" value="Genomic_DNA"/>
</dbReference>
<accession>W2HUM5</accession>
<evidence type="ECO:0000313" key="2">
    <source>
        <dbReference type="EMBL" id="ETK72126.1"/>
    </source>
</evidence>
<evidence type="ECO:0000313" key="3">
    <source>
        <dbReference type="EMBL" id="ETL25556.1"/>
    </source>
</evidence>
<reference evidence="3" key="2">
    <citation type="submission" date="2013-11" db="EMBL/GenBank/DDBJ databases">
        <title>The Genome Sequence of Phytophthora parasitica CJ05E6.</title>
        <authorList>
            <consortium name="The Broad Institute Genomics Platform"/>
            <person name="Russ C."/>
            <person name="Tyler B."/>
            <person name="Panabieres F."/>
            <person name="Shan W."/>
            <person name="Tripathy S."/>
            <person name="Grunwald N."/>
            <person name="Machado M."/>
            <person name="Johnson C.S."/>
            <person name="Arredondo F."/>
            <person name="Hong C."/>
            <person name="Coffey M."/>
            <person name="Young S.K."/>
            <person name="Zeng Q."/>
            <person name="Gargeya S."/>
            <person name="Fitzgerald M."/>
            <person name="Abouelleil A."/>
            <person name="Alvarado L."/>
            <person name="Chapman S.B."/>
            <person name="Gainer-Dewar J."/>
            <person name="Goldberg J."/>
            <person name="Griggs A."/>
            <person name="Gujja S."/>
            <person name="Hansen M."/>
            <person name="Howarth C."/>
            <person name="Imamovic A."/>
            <person name="Ireland A."/>
            <person name="Larimer J."/>
            <person name="McCowan C."/>
            <person name="Murphy C."/>
            <person name="Pearson M."/>
            <person name="Poon T.W."/>
            <person name="Priest M."/>
            <person name="Roberts A."/>
            <person name="Saif S."/>
            <person name="Shea T."/>
            <person name="Sykes S."/>
            <person name="Wortman J."/>
            <person name="Nusbaum C."/>
            <person name="Birren B."/>
        </authorList>
    </citation>
    <scope>NUCLEOTIDE SEQUENCE [LARGE SCALE GENOMIC DNA]</scope>
    <source>
        <strain evidence="3">CJ05E6</strain>
    </source>
</reference>
<protein>
    <submittedName>
        <fullName evidence="3">Uncharacterized protein</fullName>
    </submittedName>
</protein>
<evidence type="ECO:0000256" key="1">
    <source>
        <dbReference type="SAM" id="MobiDB-lite"/>
    </source>
</evidence>
<dbReference type="EMBL" id="KI676470">
    <property type="protein sequence ID" value="ETL25556.1"/>
    <property type="molecule type" value="Genomic_DNA"/>
</dbReference>
<name>W2HUM5_PHYNI</name>
<sequence>MSQSAIGHTFHKSDPCQSPTAATAAARAPPILGASRHHSPVQSDHCTGLTWPYSSLQPLRLEGSSNAWRLQSQVVQTSSTGATVDESGLPKPGDGLHVRELRLRSPVALTVMIVFLLDSRSFFDS</sequence>
<dbReference type="AlphaFoldDB" id="W2HUM5"/>